<dbReference type="Gene3D" id="2.150.10.10">
    <property type="entry name" value="Serralysin-like metalloprotease, C-terminal"/>
    <property type="match status" value="1"/>
</dbReference>
<dbReference type="Pfam" id="PF00353">
    <property type="entry name" value="HemolysinCabind"/>
    <property type="match status" value="1"/>
</dbReference>
<dbReference type="PROSITE" id="PS50234">
    <property type="entry name" value="VWFA"/>
    <property type="match status" value="1"/>
</dbReference>
<reference evidence="4 5" key="1">
    <citation type="submission" date="2024-04" db="EMBL/GenBank/DDBJ databases">
        <title>Novel species of the genus Ideonella isolated from streams.</title>
        <authorList>
            <person name="Lu H."/>
        </authorList>
    </citation>
    <scope>NUCLEOTIDE SEQUENCE [LARGE SCALE GENOMIC DNA]</scope>
    <source>
        <strain evidence="4 5">LYT19W</strain>
    </source>
</reference>
<protein>
    <submittedName>
        <fullName evidence="4">Type I secretion C-terminal target domain-containing protein</fullName>
    </submittedName>
</protein>
<sequence>NITRGSLTVNVEDDSPTAIASTQTVRLPYQDTNVMLMLDISGSMSTDADGVAGGPTRLDVMKQSVAAMLDQYDNLGDVKVRVVTFSTSAAAYQTTWISVADAKTYVNGLTAGGNTNYDAALLTARTAFTSAGKIAGATNVSYFLTDGTPNGNQDWDGTGPLPAQDGIQPGEEALWKTFLSDNAINSFAYGMGTGATQANMDPVAYNGITKTDTNSIVVSDINQLPPILRDSIVTPAGGALTDGTLGAGSGIGADGGHLANFTLNGTTYAYGSGTPTGGTNRGTYDAATNTWTVNTLAGGKFVVDMDDGKYTYTAPPTTTTAYNEAIGYTLIDNDGDTAGSTLTINVLPPQTVTLVSTTSTITSLNLGLAGEYFGYNDTRTGTPTDPLYSGANRLHSDDGSAKFGAAGTSPNLDNLADAESIIEGRNANTNIVGVGVKSNPNAADATFSANKVEFGLATGSTTPYFGDNLGRNNAVTAGNTVGTGNNLYTFLNTASNNVDGLKATSGVGATSDAIIRMVGYIYIPAGGTYDLRITGDDGYRVLIGGQTVAQVDQIQSTTTNTFTGKVLSEGMQLIEIVYWDQGGAASLRVEVKTSGAADSTYKIIGTDEFALFAPGDVPTLAANQDIVETSTNGTYAIRTGKDYTGTDTAEKIVGSDGKDTIRGGGGNDNINGGDGSDYIEGGKGNDVLTGGLGGDTFAWKLADHGTAGAPEKDIISDFNTAASTAGGDVLDLRDLLQGETGATLTKYLHFTTSGGDTVINISSTGAYGATFDATKTDQTITLTGVTLTGATDAAIIQDLLNKGKLITD</sequence>
<dbReference type="Gene3D" id="3.40.50.410">
    <property type="entry name" value="von Willebrand factor, type A domain"/>
    <property type="match status" value="1"/>
</dbReference>
<comment type="caution">
    <text evidence="4">The sequence shown here is derived from an EMBL/GenBank/DDBJ whole genome shotgun (WGS) entry which is preliminary data.</text>
</comment>
<feature type="domain" description="VWFA" evidence="2">
    <location>
        <begin position="33"/>
        <end position="232"/>
    </location>
</feature>
<dbReference type="Pfam" id="PF07691">
    <property type="entry name" value="PA14"/>
    <property type="match status" value="1"/>
</dbReference>
<dbReference type="InterPro" id="IPR019960">
    <property type="entry name" value="T1SS_VCA0849"/>
</dbReference>
<feature type="region of interest" description="Disordered" evidence="1">
    <location>
        <begin position="654"/>
        <end position="677"/>
    </location>
</feature>
<dbReference type="InterPro" id="IPR036465">
    <property type="entry name" value="vWFA_dom_sf"/>
</dbReference>
<dbReference type="EMBL" id="JBBUTI010000007">
    <property type="protein sequence ID" value="MEK8047164.1"/>
    <property type="molecule type" value="Genomic_DNA"/>
</dbReference>
<dbReference type="SUPFAM" id="SSF51120">
    <property type="entry name" value="beta-Roll"/>
    <property type="match status" value="1"/>
</dbReference>
<proteinExistence type="predicted"/>
<dbReference type="PRINTS" id="PR00313">
    <property type="entry name" value="CABNDNGRPT"/>
</dbReference>
<dbReference type="SMART" id="SM00327">
    <property type="entry name" value="VWA"/>
    <property type="match status" value="1"/>
</dbReference>
<dbReference type="SUPFAM" id="SSF53300">
    <property type="entry name" value="vWA-like"/>
    <property type="match status" value="1"/>
</dbReference>
<evidence type="ECO:0000259" key="3">
    <source>
        <dbReference type="PROSITE" id="PS51820"/>
    </source>
</evidence>
<evidence type="ECO:0000256" key="1">
    <source>
        <dbReference type="SAM" id="MobiDB-lite"/>
    </source>
</evidence>
<dbReference type="Pfam" id="PF13519">
    <property type="entry name" value="VWA_2"/>
    <property type="match status" value="1"/>
</dbReference>
<feature type="domain" description="PA14" evidence="3">
    <location>
        <begin position="455"/>
        <end position="625"/>
    </location>
</feature>
<dbReference type="CDD" id="cd00198">
    <property type="entry name" value="vWFA"/>
    <property type="match status" value="1"/>
</dbReference>
<keyword evidence="5" id="KW-1185">Reference proteome</keyword>
<feature type="non-terminal residue" evidence="4">
    <location>
        <position position="1"/>
    </location>
</feature>
<gene>
    <name evidence="4" type="ORF">AACH00_12445</name>
</gene>
<dbReference type="InterPro" id="IPR018511">
    <property type="entry name" value="Hemolysin-typ_Ca-bd_CS"/>
</dbReference>
<dbReference type="InterPro" id="IPR011049">
    <property type="entry name" value="Serralysin-like_metalloprot_C"/>
</dbReference>
<dbReference type="RefSeq" id="WP_341399457.1">
    <property type="nucleotide sequence ID" value="NZ_JBBUTI010000007.1"/>
</dbReference>
<dbReference type="PROSITE" id="PS51820">
    <property type="entry name" value="PA14"/>
    <property type="match status" value="1"/>
</dbReference>
<evidence type="ECO:0000313" key="4">
    <source>
        <dbReference type="EMBL" id="MEK8047164.1"/>
    </source>
</evidence>
<dbReference type="InterPro" id="IPR037524">
    <property type="entry name" value="PA14/GLEYA"/>
</dbReference>
<dbReference type="NCBIfam" id="TIGR03661">
    <property type="entry name" value="T1SS_VCA0849"/>
    <property type="match status" value="1"/>
</dbReference>
<dbReference type="InterPro" id="IPR001343">
    <property type="entry name" value="Hemolysn_Ca-bd"/>
</dbReference>
<accession>A0ABU9C8W5</accession>
<dbReference type="InterPro" id="IPR011658">
    <property type="entry name" value="PA14_dom"/>
</dbReference>
<evidence type="ECO:0000313" key="5">
    <source>
        <dbReference type="Proteomes" id="UP001379945"/>
    </source>
</evidence>
<dbReference type="Proteomes" id="UP001379945">
    <property type="component" value="Unassembled WGS sequence"/>
</dbReference>
<dbReference type="SMART" id="SM00758">
    <property type="entry name" value="PA14"/>
    <property type="match status" value="1"/>
</dbReference>
<name>A0ABU9C8W5_9BURK</name>
<evidence type="ECO:0000259" key="2">
    <source>
        <dbReference type="PROSITE" id="PS50234"/>
    </source>
</evidence>
<dbReference type="InterPro" id="IPR002035">
    <property type="entry name" value="VWF_A"/>
</dbReference>
<organism evidence="4 5">
    <name type="scientific">Ideonella margarita</name>
    <dbReference type="NCBI Taxonomy" id="2984191"/>
    <lineage>
        <taxon>Bacteria</taxon>
        <taxon>Pseudomonadati</taxon>
        <taxon>Pseudomonadota</taxon>
        <taxon>Betaproteobacteria</taxon>
        <taxon>Burkholderiales</taxon>
        <taxon>Sphaerotilaceae</taxon>
        <taxon>Ideonella</taxon>
    </lineage>
</organism>
<dbReference type="PROSITE" id="PS00330">
    <property type="entry name" value="HEMOLYSIN_CALCIUM"/>
    <property type="match status" value="3"/>
</dbReference>
<feature type="compositionally biased region" description="Gly residues" evidence="1">
    <location>
        <begin position="662"/>
        <end position="675"/>
    </location>
</feature>